<feature type="active site" description="Proton acceptor" evidence="5">
    <location>
        <position position="184"/>
    </location>
</feature>
<sequence>MSIFNQLKQQLSKQLIESGTHFGLMEYQAEVALSEENIALLSWLKAQNHYPHFFWQARETDQTIASIGAVRSFFSVDEAQQFVKQTQFGLVGGVRFEGGCQFILPRLLLVKNQQNLTAYFYLNEAELAQQAVIFERFFANFCQTLPLELTENNLLAQTSVYDFDGWQQNIERAISHIQQKDFNKVVLANAKTLQFENELSAYDLLAASQTTNLGCYHFIWAENVESAFVGSSPERLYHRKGNQFHTEALAGTAPVTESMVQTELNAQWLLTDPKNIYENQLVVDDIQAQLTDCVTELQISQAEIKRLHNVQHLRRKISAVLKPEMSDADCLARMHPTAAVAGLPRQAAKQFIAEYEQFTRCWYAGTLGYLQPDEAEFCVALRSAQIERNRITLYAGAGIVEESEPQSEWQEIERKSLALAKLLKVD</sequence>
<dbReference type="InterPro" id="IPR005801">
    <property type="entry name" value="ADC_synthase"/>
</dbReference>
<evidence type="ECO:0000313" key="9">
    <source>
        <dbReference type="Proteomes" id="UP000275510"/>
    </source>
</evidence>
<dbReference type="AlphaFoldDB" id="A0A223MBB9"/>
<keyword evidence="5" id="KW-0474">Menaquinone biosynthesis</keyword>
<dbReference type="PANTHER" id="PTHR47253:SF4">
    <property type="entry name" value="ISOCHORISMATE SYNTHASE 2, CHLOROPLASTIC"/>
    <property type="match status" value="1"/>
</dbReference>
<feature type="active site" description="Proton donor" evidence="5">
    <location>
        <position position="234"/>
    </location>
</feature>
<dbReference type="SUPFAM" id="SSF56322">
    <property type="entry name" value="ADC synthase"/>
    <property type="match status" value="1"/>
</dbReference>
<comment type="pathway">
    <text evidence="5">Quinol/quinone metabolism; menaquinone biosynthesis.</text>
</comment>
<evidence type="ECO:0000256" key="5">
    <source>
        <dbReference type="HAMAP-Rule" id="MF_01935"/>
    </source>
</evidence>
<dbReference type="EMBL" id="JAPQFC010000001">
    <property type="protein sequence ID" value="MCY6523712.1"/>
    <property type="molecule type" value="Genomic_DNA"/>
</dbReference>
<comment type="cofactor">
    <cofactor evidence="5">
        <name>Mg(2+)</name>
        <dbReference type="ChEBI" id="CHEBI:18420"/>
    </cofactor>
</comment>
<protein>
    <recommendedName>
        <fullName evidence="5">Isochorismate synthase MenF</fullName>
        <ecNumber evidence="5">5.4.4.2</ecNumber>
    </recommendedName>
    <alternativeName>
        <fullName evidence="5">Isochorismate mutase</fullName>
    </alternativeName>
</protein>
<comment type="similarity">
    <text evidence="2 5">Belongs to the isochorismate synthase family.</text>
</comment>
<organism evidence="8 9">
    <name type="scientific">Actinobacillus pleuropneumoniae</name>
    <name type="common">Haemophilus pleuropneumoniae</name>
    <dbReference type="NCBI Taxonomy" id="715"/>
    <lineage>
        <taxon>Bacteria</taxon>
        <taxon>Pseudomonadati</taxon>
        <taxon>Pseudomonadota</taxon>
        <taxon>Gammaproteobacteria</taxon>
        <taxon>Pasteurellales</taxon>
        <taxon>Pasteurellaceae</taxon>
        <taxon>Actinobacillus</taxon>
    </lineage>
</organism>
<feature type="binding site" evidence="5">
    <location>
        <position position="411"/>
    </location>
    <ligand>
        <name>Mg(2+)</name>
        <dbReference type="ChEBI" id="CHEBI:18420"/>
    </ligand>
</feature>
<accession>A0A223MBB9</accession>
<reference evidence="7" key="3">
    <citation type="submission" date="2022-12" db="EMBL/GenBank/DDBJ databases">
        <authorList>
            <person name="Kardos G."/>
            <person name="Sarkozi R."/>
            <person name="Laczko L."/>
            <person name="Marton S."/>
            <person name="Makrai L."/>
            <person name="Banyai K."/>
            <person name="Fodor L."/>
        </authorList>
    </citation>
    <scope>NUCLEOTIDE SEQUENCE</scope>
    <source>
        <strain evidence="7">84/14</strain>
    </source>
</reference>
<evidence type="ECO:0000259" key="6">
    <source>
        <dbReference type="Pfam" id="PF00425"/>
    </source>
</evidence>
<dbReference type="RefSeq" id="WP_005601507.1">
    <property type="nucleotide sequence ID" value="NZ_CBDBSU010000009.1"/>
</dbReference>
<evidence type="ECO:0000313" key="7">
    <source>
        <dbReference type="EMBL" id="MCY6523712.1"/>
    </source>
</evidence>
<dbReference type="Proteomes" id="UP001077788">
    <property type="component" value="Unassembled WGS sequence"/>
</dbReference>
<dbReference type="GO" id="GO:0009234">
    <property type="term" value="P:menaquinone biosynthetic process"/>
    <property type="evidence" value="ECO:0007669"/>
    <property type="project" value="UniProtKB-UniRule"/>
</dbReference>
<proteinExistence type="inferred from homology"/>
<evidence type="ECO:0000256" key="1">
    <source>
        <dbReference type="ARBA" id="ARBA00000799"/>
    </source>
</evidence>
<dbReference type="GO" id="GO:0000287">
    <property type="term" value="F:magnesium ion binding"/>
    <property type="evidence" value="ECO:0007669"/>
    <property type="project" value="UniProtKB-UniRule"/>
</dbReference>
<dbReference type="GO" id="GO:0008909">
    <property type="term" value="F:isochorismate synthase activity"/>
    <property type="evidence" value="ECO:0007669"/>
    <property type="project" value="UniProtKB-UniRule"/>
</dbReference>
<comment type="function">
    <text evidence="5">Catalyzes the conversion of chorismate to isochorismate.</text>
</comment>
<dbReference type="EMBL" id="LR134515">
    <property type="protein sequence ID" value="VEJ17049.1"/>
    <property type="molecule type" value="Genomic_DNA"/>
</dbReference>
<dbReference type="InterPro" id="IPR015890">
    <property type="entry name" value="Chorismate_C"/>
</dbReference>
<evidence type="ECO:0000256" key="3">
    <source>
        <dbReference type="ARBA" id="ARBA00022842"/>
    </source>
</evidence>
<dbReference type="EC" id="5.4.4.2" evidence="5"/>
<name>A0A223MBB9_ACTPL</name>
<dbReference type="InterPro" id="IPR004561">
    <property type="entry name" value="IsoChor_synthase"/>
</dbReference>
<evidence type="ECO:0000256" key="2">
    <source>
        <dbReference type="ARBA" id="ARBA00005297"/>
    </source>
</evidence>
<dbReference type="Proteomes" id="UP000275510">
    <property type="component" value="Chromosome"/>
</dbReference>
<dbReference type="InterPro" id="IPR034681">
    <property type="entry name" value="MenF"/>
</dbReference>
<dbReference type="Gene3D" id="3.60.120.10">
    <property type="entry name" value="Anthranilate synthase"/>
    <property type="match status" value="1"/>
</dbReference>
<gene>
    <name evidence="5 8" type="primary">menF</name>
    <name evidence="8" type="ORF">NCTC10976_01154</name>
    <name evidence="7" type="ORF">OYG11_05590</name>
</gene>
<evidence type="ECO:0000313" key="8">
    <source>
        <dbReference type="EMBL" id="VEJ17049.1"/>
    </source>
</evidence>
<keyword evidence="5" id="KW-0479">Metal-binding</keyword>
<dbReference type="UniPathway" id="UPA00079"/>
<comment type="pathway">
    <text evidence="5">Quinol/quinone metabolism; 1,4-dihydroxy-2-naphthoate biosynthesis; 1,4-dihydroxy-2-naphthoate from chorismate: step 1/7.</text>
</comment>
<evidence type="ECO:0000256" key="4">
    <source>
        <dbReference type="ARBA" id="ARBA00023235"/>
    </source>
</evidence>
<dbReference type="HAMAP" id="MF_01935">
    <property type="entry name" value="MenF"/>
    <property type="match status" value="1"/>
</dbReference>
<feature type="domain" description="Chorismate-utilising enzyme C-terminal" evidence="6">
    <location>
        <begin position="164"/>
        <end position="415"/>
    </location>
</feature>
<reference evidence="8 9" key="1">
    <citation type="submission" date="2018-12" db="EMBL/GenBank/DDBJ databases">
        <authorList>
            <consortium name="Pathogen Informatics"/>
        </authorList>
    </citation>
    <scope>NUCLEOTIDE SEQUENCE [LARGE SCALE GENOMIC DNA]</scope>
    <source>
        <strain evidence="8 9">NCTC10976</strain>
    </source>
</reference>
<keyword evidence="4 5" id="KW-0413">Isomerase</keyword>
<dbReference type="NCBIfam" id="TIGR00543">
    <property type="entry name" value="isochor_syn"/>
    <property type="match status" value="1"/>
</dbReference>
<dbReference type="UniPathway" id="UPA01057">
    <property type="reaction ID" value="UER00163"/>
</dbReference>
<reference evidence="7" key="2">
    <citation type="journal article" date="2021" name="Vet Sci">
        <title>O-Serogroups and Pathovirotypes of Escherichia coli Isolated from Post-Weaning Piglets Showing Diarrhoea and/or Oedema in South Korea.</title>
        <authorList>
            <person name="Byun J.W."/>
            <person name="Moon B.Y."/>
            <person name="Do K.H."/>
            <person name="Lee K."/>
            <person name="Lee H.Y."/>
            <person name="Kim W.I."/>
            <person name="So B."/>
            <person name="Lee W.K."/>
        </authorList>
    </citation>
    <scope>NUCLEOTIDE SEQUENCE</scope>
    <source>
        <strain evidence="7">84/14</strain>
    </source>
</reference>
<comment type="catalytic activity">
    <reaction evidence="1 5">
        <text>chorismate = isochorismate</text>
        <dbReference type="Rhea" id="RHEA:18985"/>
        <dbReference type="ChEBI" id="CHEBI:29748"/>
        <dbReference type="ChEBI" id="CHEBI:29780"/>
        <dbReference type="EC" id="5.4.4.2"/>
    </reaction>
</comment>
<dbReference type="Pfam" id="PF00425">
    <property type="entry name" value="Chorismate_bind"/>
    <property type="match status" value="1"/>
</dbReference>
<keyword evidence="3 5" id="KW-0460">Magnesium</keyword>
<dbReference type="InterPro" id="IPR044250">
    <property type="entry name" value="MenF-like"/>
</dbReference>
<feature type="binding site" evidence="5">
    <location>
        <position position="278"/>
    </location>
    <ligand>
        <name>Mg(2+)</name>
        <dbReference type="ChEBI" id="CHEBI:18420"/>
    </ligand>
</feature>
<dbReference type="PANTHER" id="PTHR47253">
    <property type="match status" value="1"/>
</dbReference>